<evidence type="ECO:0000256" key="11">
    <source>
        <dbReference type="ARBA" id="ARBA00023027"/>
    </source>
</evidence>
<keyword evidence="13 16" id="KW-0472">Membrane</keyword>
<comment type="subcellular location">
    <subcellularLocation>
        <location evidence="1">Mitochondrion membrane</location>
        <topology evidence="1">Multi-pass membrane protein</topology>
    </subcellularLocation>
</comment>
<evidence type="ECO:0000256" key="15">
    <source>
        <dbReference type="ARBA" id="ARBA00049551"/>
    </source>
</evidence>
<sequence>MFQFLFLSLNMIFSFIFTQMNHPLAMGLILLIQTLLICMISGLVTKTFWFSYILFLVFLGGMLILFIYMTSLASNEMFTFSFKLTFIAIFSIMISIMMFFIIDQNLWIFNFMNFDMEIMNKISFLNMNENSLNLTKLYNFPTSFITIMLINYLFLTLIVIVKITNIFYGPLRQKN</sequence>
<evidence type="ECO:0000256" key="13">
    <source>
        <dbReference type="ARBA" id="ARBA00023136"/>
    </source>
</evidence>
<evidence type="ECO:0000256" key="1">
    <source>
        <dbReference type="ARBA" id="ARBA00004225"/>
    </source>
</evidence>
<evidence type="ECO:0000256" key="2">
    <source>
        <dbReference type="ARBA" id="ARBA00005698"/>
    </source>
</evidence>
<evidence type="ECO:0000313" key="17">
    <source>
        <dbReference type="EMBL" id="ASM82823.1"/>
    </source>
</evidence>
<dbReference type="AlphaFoldDB" id="A0A678PAK3"/>
<organism evidence="17">
    <name type="scientific">Cerapanorpa obtusa</name>
    <dbReference type="NCBI Taxonomy" id="2021426"/>
    <lineage>
        <taxon>Eukaryota</taxon>
        <taxon>Metazoa</taxon>
        <taxon>Ecdysozoa</taxon>
        <taxon>Arthropoda</taxon>
        <taxon>Hexapoda</taxon>
        <taxon>Insecta</taxon>
        <taxon>Pterygota</taxon>
        <taxon>Neoptera</taxon>
        <taxon>Endopterygota</taxon>
        <taxon>Mecoptera</taxon>
        <taxon>Panorpidae</taxon>
        <taxon>Cerapanorpa</taxon>
    </lineage>
</organism>
<evidence type="ECO:0000256" key="5">
    <source>
        <dbReference type="ARBA" id="ARBA00022448"/>
    </source>
</evidence>
<dbReference type="GO" id="GO:0008137">
    <property type="term" value="F:NADH dehydrogenase (ubiquinone) activity"/>
    <property type="evidence" value="ECO:0007669"/>
    <property type="project" value="UniProtKB-EC"/>
</dbReference>
<feature type="transmembrane region" description="Helical" evidence="16">
    <location>
        <begin position="80"/>
        <end position="102"/>
    </location>
</feature>
<comment type="catalytic activity">
    <reaction evidence="15">
        <text>a ubiquinone + NADH + 5 H(+)(in) = a ubiquinol + NAD(+) + 4 H(+)(out)</text>
        <dbReference type="Rhea" id="RHEA:29091"/>
        <dbReference type="Rhea" id="RHEA-COMP:9565"/>
        <dbReference type="Rhea" id="RHEA-COMP:9566"/>
        <dbReference type="ChEBI" id="CHEBI:15378"/>
        <dbReference type="ChEBI" id="CHEBI:16389"/>
        <dbReference type="ChEBI" id="CHEBI:17976"/>
        <dbReference type="ChEBI" id="CHEBI:57540"/>
        <dbReference type="ChEBI" id="CHEBI:57945"/>
        <dbReference type="EC" id="7.1.1.2"/>
    </reaction>
</comment>
<dbReference type="InterPro" id="IPR050269">
    <property type="entry name" value="ComplexI_Subunit6"/>
</dbReference>
<geneLocation type="mitochondrion" evidence="17"/>
<evidence type="ECO:0000256" key="16">
    <source>
        <dbReference type="SAM" id="Phobius"/>
    </source>
</evidence>
<keyword evidence="7 16" id="KW-0812">Transmembrane</keyword>
<keyword evidence="5" id="KW-0813">Transport</keyword>
<evidence type="ECO:0000256" key="10">
    <source>
        <dbReference type="ARBA" id="ARBA00022989"/>
    </source>
</evidence>
<evidence type="ECO:0000256" key="3">
    <source>
        <dbReference type="ARBA" id="ARBA00012944"/>
    </source>
</evidence>
<protein>
    <recommendedName>
        <fullName evidence="4">NADH-ubiquinone oxidoreductase chain 6</fullName>
        <ecNumber evidence="3">7.1.1.2</ecNumber>
    </recommendedName>
    <alternativeName>
        <fullName evidence="14">NADH dehydrogenase subunit 6</fullName>
    </alternativeName>
</protein>
<feature type="transmembrane region" description="Helical" evidence="16">
    <location>
        <begin position="21"/>
        <end position="43"/>
    </location>
</feature>
<reference evidence="17" key="1">
    <citation type="submission" date="2016-04" db="EMBL/GenBank/DDBJ databases">
        <title>The complete mitochondrial genomes of Panorpa obtusa.</title>
        <authorList>
            <person name="Song F."/>
            <person name="Liu Y.Q."/>
            <person name="Jiang P."/>
            <person name="Li H."/>
            <person name="Cai W.Z."/>
        </authorList>
    </citation>
    <scope>NUCLEOTIDE SEQUENCE</scope>
</reference>
<feature type="transmembrane region" description="Helical" evidence="16">
    <location>
        <begin position="49"/>
        <end position="68"/>
    </location>
</feature>
<evidence type="ECO:0000256" key="8">
    <source>
        <dbReference type="ARBA" id="ARBA00022967"/>
    </source>
</evidence>
<dbReference type="PANTHER" id="PTHR11435">
    <property type="entry name" value="NADH UBIQUINONE OXIDOREDUCTASE SUBUNIT ND6"/>
    <property type="match status" value="1"/>
</dbReference>
<comment type="similarity">
    <text evidence="2">Belongs to the complex I subunit 6 family.</text>
</comment>
<keyword evidence="12 17" id="KW-0496">Mitochondrion</keyword>
<evidence type="ECO:0000256" key="7">
    <source>
        <dbReference type="ARBA" id="ARBA00022692"/>
    </source>
</evidence>
<feature type="transmembrane region" description="Helical" evidence="16">
    <location>
        <begin position="144"/>
        <end position="168"/>
    </location>
</feature>
<keyword evidence="11" id="KW-0520">NAD</keyword>
<evidence type="ECO:0000256" key="4">
    <source>
        <dbReference type="ARBA" id="ARBA00021095"/>
    </source>
</evidence>
<dbReference type="EMBL" id="KX091860">
    <property type="protein sequence ID" value="ASM82823.1"/>
    <property type="molecule type" value="Genomic_DNA"/>
</dbReference>
<keyword evidence="9" id="KW-0249">Electron transport</keyword>
<name>A0A678PAK3_9NEOP</name>
<evidence type="ECO:0000256" key="14">
    <source>
        <dbReference type="ARBA" id="ARBA00031019"/>
    </source>
</evidence>
<dbReference type="EC" id="7.1.1.2" evidence="3"/>
<proteinExistence type="inferred from homology"/>
<dbReference type="PANTHER" id="PTHR11435:SF1">
    <property type="entry name" value="NADH-UBIQUINONE OXIDOREDUCTASE CHAIN 6"/>
    <property type="match status" value="1"/>
</dbReference>
<keyword evidence="8" id="KW-1278">Translocase</keyword>
<gene>
    <name evidence="17" type="primary">ND6</name>
</gene>
<dbReference type="GO" id="GO:0031966">
    <property type="term" value="C:mitochondrial membrane"/>
    <property type="evidence" value="ECO:0007669"/>
    <property type="project" value="UniProtKB-SubCell"/>
</dbReference>
<evidence type="ECO:0000256" key="9">
    <source>
        <dbReference type="ARBA" id="ARBA00022982"/>
    </source>
</evidence>
<evidence type="ECO:0000256" key="6">
    <source>
        <dbReference type="ARBA" id="ARBA00022660"/>
    </source>
</evidence>
<evidence type="ECO:0000256" key="12">
    <source>
        <dbReference type="ARBA" id="ARBA00023128"/>
    </source>
</evidence>
<keyword evidence="10 16" id="KW-1133">Transmembrane helix</keyword>
<accession>A0A678PAK3</accession>
<keyword evidence="6" id="KW-0679">Respiratory chain</keyword>